<reference evidence="1" key="1">
    <citation type="submission" date="2023-07" db="EMBL/GenBank/DDBJ databases">
        <title>Two novel species in the genus Flavivirga.</title>
        <authorList>
            <person name="Kwon K."/>
        </authorList>
    </citation>
    <scope>NUCLEOTIDE SEQUENCE</scope>
    <source>
        <strain evidence="1">KACC 14158</strain>
    </source>
</reference>
<evidence type="ECO:0008006" key="3">
    <source>
        <dbReference type="Google" id="ProtNLM"/>
    </source>
</evidence>
<evidence type="ECO:0000313" key="1">
    <source>
        <dbReference type="EMBL" id="MDO5974183.1"/>
    </source>
</evidence>
<comment type="caution">
    <text evidence="1">The sequence shown here is derived from an EMBL/GenBank/DDBJ whole genome shotgun (WGS) entry which is preliminary data.</text>
</comment>
<dbReference type="Gene3D" id="3.90.930.1">
    <property type="match status" value="1"/>
</dbReference>
<name>A0ABT8WM45_9FLAO</name>
<dbReference type="Proteomes" id="UP001176806">
    <property type="component" value="Unassembled WGS sequence"/>
</dbReference>
<dbReference type="SUPFAM" id="SSF82185">
    <property type="entry name" value="Histone H3 K4-specific methyltransferase SET7/9 N-terminal domain"/>
    <property type="match status" value="2"/>
</dbReference>
<sequence>MKFKPKYIIILSVFFIACISVEKPLVIDGSNPGLILVNGVLKLDDIPFSGHLNMYYPNGRLKSDIQYSKGKKHGKEMRWFIDGDLAMERFYTNGFKSGIHKAWWENGNQKFEYYFNDKGEYHGSVKEWRKTGKLYMSFNYVKGKESGSQRLWKLDGSIKANYEVVKGERFGLIGLKKCYTVTTNSDEIK</sequence>
<evidence type="ECO:0000313" key="2">
    <source>
        <dbReference type="Proteomes" id="UP001176806"/>
    </source>
</evidence>
<proteinExistence type="predicted"/>
<dbReference type="EMBL" id="JAUOEL010000002">
    <property type="protein sequence ID" value="MDO5974183.1"/>
    <property type="molecule type" value="Genomic_DNA"/>
</dbReference>
<protein>
    <recommendedName>
        <fullName evidence="3">MORN repeat protein</fullName>
    </recommendedName>
</protein>
<gene>
    <name evidence="1" type="ORF">Q4Q40_08300</name>
</gene>
<accession>A0ABT8WM45</accession>
<organism evidence="1 2">
    <name type="scientific">Flavivirga jejuensis</name>
    <dbReference type="NCBI Taxonomy" id="870487"/>
    <lineage>
        <taxon>Bacteria</taxon>
        <taxon>Pseudomonadati</taxon>
        <taxon>Bacteroidota</taxon>
        <taxon>Flavobacteriia</taxon>
        <taxon>Flavobacteriales</taxon>
        <taxon>Flavobacteriaceae</taxon>
        <taxon>Flavivirga</taxon>
    </lineage>
</organism>
<dbReference type="PROSITE" id="PS51257">
    <property type="entry name" value="PROKAR_LIPOPROTEIN"/>
    <property type="match status" value="1"/>
</dbReference>
<dbReference type="RefSeq" id="WP_303301320.1">
    <property type="nucleotide sequence ID" value="NZ_BAABDA010000051.1"/>
</dbReference>
<keyword evidence="2" id="KW-1185">Reference proteome</keyword>